<dbReference type="AlphaFoldDB" id="A0A1I8E8Z8"/>
<name>A0A1I8E8Z8_WUCBA</name>
<organism evidence="2">
    <name type="scientific">Wuchereria bancrofti</name>
    <dbReference type="NCBI Taxonomy" id="6293"/>
    <lineage>
        <taxon>Eukaryota</taxon>
        <taxon>Metazoa</taxon>
        <taxon>Ecdysozoa</taxon>
        <taxon>Nematoda</taxon>
        <taxon>Chromadorea</taxon>
        <taxon>Rhabditida</taxon>
        <taxon>Spirurina</taxon>
        <taxon>Spiruromorpha</taxon>
        <taxon>Filarioidea</taxon>
        <taxon>Onchocercidae</taxon>
        <taxon>Wuchereria</taxon>
    </lineage>
</organism>
<accession>A0A1I8E8Z8</accession>
<keyword evidence="1" id="KW-0472">Membrane</keyword>
<feature type="transmembrane region" description="Helical" evidence="1">
    <location>
        <begin position="6"/>
        <end position="28"/>
    </location>
</feature>
<reference evidence="2" key="1">
    <citation type="submission" date="2016-11" db="UniProtKB">
        <authorList>
            <consortium name="WormBaseParasite"/>
        </authorList>
    </citation>
    <scope>IDENTIFICATION</scope>
    <source>
        <strain evidence="2">pt0022</strain>
    </source>
</reference>
<protein>
    <submittedName>
        <fullName evidence="2">Uncharacterized protein</fullName>
    </submittedName>
</protein>
<evidence type="ECO:0000256" key="1">
    <source>
        <dbReference type="SAM" id="Phobius"/>
    </source>
</evidence>
<sequence length="109" mass="12399">MCLSFVGQLLFGILMVIALGLTVISMFLPGLKEFQEMAANISDDLKHFRIPKKIGSLGSLCQIASSSSDNIAFNDDTDPIDFCKHWFHELEDWEKIVVIMCKRKEKIEF</sequence>
<dbReference type="WBParaSite" id="maker-PairedContig_1065-snap-gene-0.2-mRNA-1">
    <property type="protein sequence ID" value="maker-PairedContig_1065-snap-gene-0.2-mRNA-1"/>
    <property type="gene ID" value="maker-PairedContig_1065-snap-gene-0.2"/>
</dbReference>
<evidence type="ECO:0000313" key="2">
    <source>
        <dbReference type="WBParaSite" id="maker-PairedContig_1065-snap-gene-0.2-mRNA-1"/>
    </source>
</evidence>
<keyword evidence="1" id="KW-0812">Transmembrane</keyword>
<keyword evidence="1" id="KW-1133">Transmembrane helix</keyword>
<proteinExistence type="predicted"/>